<keyword evidence="8 10" id="KW-0503">Monooxygenase</keyword>
<feature type="binding site" description="axial binding residue" evidence="9">
    <location>
        <position position="436"/>
    </location>
    <ligand>
        <name>heme</name>
        <dbReference type="ChEBI" id="CHEBI:30413"/>
    </ligand>
    <ligandPart>
        <name>Fe</name>
        <dbReference type="ChEBI" id="CHEBI:18248"/>
    </ligandPart>
</feature>
<keyword evidence="4 9" id="KW-0349">Heme</keyword>
<keyword evidence="11" id="KW-1133">Transmembrane helix</keyword>
<evidence type="ECO:0000256" key="6">
    <source>
        <dbReference type="ARBA" id="ARBA00023002"/>
    </source>
</evidence>
<dbReference type="InterPro" id="IPR001128">
    <property type="entry name" value="Cyt_P450"/>
</dbReference>
<dbReference type="InterPro" id="IPR002401">
    <property type="entry name" value="Cyt_P450_E_grp-I"/>
</dbReference>
<evidence type="ECO:0000313" key="12">
    <source>
        <dbReference type="EMBL" id="KAJ7085397.1"/>
    </source>
</evidence>
<dbReference type="CDD" id="cd11065">
    <property type="entry name" value="CYP64-like"/>
    <property type="match status" value="1"/>
</dbReference>
<organism evidence="12 13">
    <name type="scientific">Mycena belliarum</name>
    <dbReference type="NCBI Taxonomy" id="1033014"/>
    <lineage>
        <taxon>Eukaryota</taxon>
        <taxon>Fungi</taxon>
        <taxon>Dikarya</taxon>
        <taxon>Basidiomycota</taxon>
        <taxon>Agaricomycotina</taxon>
        <taxon>Agaricomycetes</taxon>
        <taxon>Agaricomycetidae</taxon>
        <taxon>Agaricales</taxon>
        <taxon>Marasmiineae</taxon>
        <taxon>Mycenaceae</taxon>
        <taxon>Mycena</taxon>
    </lineage>
</organism>
<dbReference type="PANTHER" id="PTHR46300:SF7">
    <property type="entry name" value="P450, PUTATIVE (EUROFUNG)-RELATED"/>
    <property type="match status" value="1"/>
</dbReference>
<feature type="transmembrane region" description="Helical" evidence="11">
    <location>
        <begin position="6"/>
        <end position="26"/>
    </location>
</feature>
<dbReference type="EMBL" id="JARJCN010000034">
    <property type="protein sequence ID" value="KAJ7085397.1"/>
    <property type="molecule type" value="Genomic_DNA"/>
</dbReference>
<evidence type="ECO:0000256" key="10">
    <source>
        <dbReference type="RuleBase" id="RU000461"/>
    </source>
</evidence>
<protein>
    <submittedName>
        <fullName evidence="12">Cytochrome P450</fullName>
    </submittedName>
</protein>
<dbReference type="GO" id="GO:0020037">
    <property type="term" value="F:heme binding"/>
    <property type="evidence" value="ECO:0007669"/>
    <property type="project" value="InterPro"/>
</dbReference>
<keyword evidence="11" id="KW-0472">Membrane</keyword>
<comment type="pathway">
    <text evidence="2">Secondary metabolite biosynthesis.</text>
</comment>
<dbReference type="Gene3D" id="1.10.630.10">
    <property type="entry name" value="Cytochrome P450"/>
    <property type="match status" value="1"/>
</dbReference>
<name>A0AAD6U2A2_9AGAR</name>
<keyword evidence="5 9" id="KW-0479">Metal-binding</keyword>
<evidence type="ECO:0000256" key="1">
    <source>
        <dbReference type="ARBA" id="ARBA00001971"/>
    </source>
</evidence>
<keyword evidence="7 9" id="KW-0408">Iron</keyword>
<dbReference type="GO" id="GO:0016705">
    <property type="term" value="F:oxidoreductase activity, acting on paired donors, with incorporation or reduction of molecular oxygen"/>
    <property type="evidence" value="ECO:0007669"/>
    <property type="project" value="InterPro"/>
</dbReference>
<keyword evidence="11" id="KW-0812">Transmembrane</keyword>
<evidence type="ECO:0000256" key="4">
    <source>
        <dbReference type="ARBA" id="ARBA00022617"/>
    </source>
</evidence>
<evidence type="ECO:0000313" key="13">
    <source>
        <dbReference type="Proteomes" id="UP001222325"/>
    </source>
</evidence>
<dbReference type="PRINTS" id="PR00463">
    <property type="entry name" value="EP450I"/>
</dbReference>
<dbReference type="Pfam" id="PF00067">
    <property type="entry name" value="p450"/>
    <property type="match status" value="1"/>
</dbReference>
<dbReference type="InterPro" id="IPR050364">
    <property type="entry name" value="Cytochrome_P450_fung"/>
</dbReference>
<evidence type="ECO:0000256" key="11">
    <source>
        <dbReference type="SAM" id="Phobius"/>
    </source>
</evidence>
<evidence type="ECO:0000256" key="3">
    <source>
        <dbReference type="ARBA" id="ARBA00010617"/>
    </source>
</evidence>
<dbReference type="GO" id="GO:0004497">
    <property type="term" value="F:monooxygenase activity"/>
    <property type="evidence" value="ECO:0007669"/>
    <property type="project" value="UniProtKB-KW"/>
</dbReference>
<dbReference type="Proteomes" id="UP001222325">
    <property type="component" value="Unassembled WGS sequence"/>
</dbReference>
<proteinExistence type="inferred from homology"/>
<comment type="similarity">
    <text evidence="3 10">Belongs to the cytochrome P450 family.</text>
</comment>
<dbReference type="GO" id="GO:0005506">
    <property type="term" value="F:iron ion binding"/>
    <property type="evidence" value="ECO:0007669"/>
    <property type="project" value="InterPro"/>
</dbReference>
<dbReference type="PROSITE" id="PS00086">
    <property type="entry name" value="CYTOCHROME_P450"/>
    <property type="match status" value="1"/>
</dbReference>
<gene>
    <name evidence="12" type="ORF">B0H15DRAFT_374397</name>
</gene>
<sequence length="507" mass="56462">MPNLAATVTDIAIVALALAVSGFLFCKRKRMPLPPGPKGYPLIGNLFDMPRSHSWTTFANWGEKYGGILSIKLLGQPFIILNDPEIAMELLERRGNIYADRPTFQMAHLCGWDRVLSSARYGPRFKEYRKLISKVIGTRGSMEKFYPMEDHQGNMLLKRVLEDPSAFESATRKTAAAMVLHLTYGYQIKEDTNDPFVDLADKAMAEFSEVMRPGAFLIDVLPILRYVPSWFPGANFKHIAERYGNSCDDLAEIPLAYVREQMASGHAPSSYVADLLTQPDVSEQKKFDIKWSAASFYSAGSDTTVSIVTAYFLAAAKFPHIQAKAQAEMDNVIGPSRLPTFDDRAALPYIDALCKELCRWLPIVPLAAPHRAMKDDVYGGYAIPKDAFVMPNIWKFFHDPTIYADPFVFDPDRFMGPKPEPDPADMGLFGYGRRVCPGIHLADVSIWISVAKAVAGLSISRALDEHGNAIDPVADVTDGIVSRPVPFRCDVKPRSERMLQLIREATA</sequence>
<dbReference type="SUPFAM" id="SSF48264">
    <property type="entry name" value="Cytochrome P450"/>
    <property type="match status" value="1"/>
</dbReference>
<accession>A0AAD6U2A2</accession>
<evidence type="ECO:0000256" key="5">
    <source>
        <dbReference type="ARBA" id="ARBA00022723"/>
    </source>
</evidence>
<dbReference type="AlphaFoldDB" id="A0AAD6U2A2"/>
<dbReference type="InterPro" id="IPR036396">
    <property type="entry name" value="Cyt_P450_sf"/>
</dbReference>
<evidence type="ECO:0000256" key="7">
    <source>
        <dbReference type="ARBA" id="ARBA00023004"/>
    </source>
</evidence>
<keyword evidence="6 10" id="KW-0560">Oxidoreductase</keyword>
<dbReference type="PANTHER" id="PTHR46300">
    <property type="entry name" value="P450, PUTATIVE (EUROFUNG)-RELATED-RELATED"/>
    <property type="match status" value="1"/>
</dbReference>
<comment type="cofactor">
    <cofactor evidence="1 9">
        <name>heme</name>
        <dbReference type="ChEBI" id="CHEBI:30413"/>
    </cofactor>
</comment>
<dbReference type="InterPro" id="IPR017972">
    <property type="entry name" value="Cyt_P450_CS"/>
</dbReference>
<reference evidence="12" key="1">
    <citation type="submission" date="2023-03" db="EMBL/GenBank/DDBJ databases">
        <title>Massive genome expansion in bonnet fungi (Mycena s.s.) driven by repeated elements and novel gene families across ecological guilds.</title>
        <authorList>
            <consortium name="Lawrence Berkeley National Laboratory"/>
            <person name="Harder C.B."/>
            <person name="Miyauchi S."/>
            <person name="Viragh M."/>
            <person name="Kuo A."/>
            <person name="Thoen E."/>
            <person name="Andreopoulos B."/>
            <person name="Lu D."/>
            <person name="Skrede I."/>
            <person name="Drula E."/>
            <person name="Henrissat B."/>
            <person name="Morin E."/>
            <person name="Kohler A."/>
            <person name="Barry K."/>
            <person name="LaButti K."/>
            <person name="Morin E."/>
            <person name="Salamov A."/>
            <person name="Lipzen A."/>
            <person name="Mereny Z."/>
            <person name="Hegedus B."/>
            <person name="Baldrian P."/>
            <person name="Stursova M."/>
            <person name="Weitz H."/>
            <person name="Taylor A."/>
            <person name="Grigoriev I.V."/>
            <person name="Nagy L.G."/>
            <person name="Martin F."/>
            <person name="Kauserud H."/>
        </authorList>
    </citation>
    <scope>NUCLEOTIDE SEQUENCE</scope>
    <source>
        <strain evidence="12">CBHHK173m</strain>
    </source>
</reference>
<keyword evidence="13" id="KW-1185">Reference proteome</keyword>
<evidence type="ECO:0000256" key="2">
    <source>
        <dbReference type="ARBA" id="ARBA00005179"/>
    </source>
</evidence>
<evidence type="ECO:0000256" key="9">
    <source>
        <dbReference type="PIRSR" id="PIRSR602401-1"/>
    </source>
</evidence>
<comment type="caution">
    <text evidence="12">The sequence shown here is derived from an EMBL/GenBank/DDBJ whole genome shotgun (WGS) entry which is preliminary data.</text>
</comment>
<evidence type="ECO:0000256" key="8">
    <source>
        <dbReference type="ARBA" id="ARBA00023033"/>
    </source>
</evidence>